<dbReference type="OrthoDB" id="9805039at2"/>
<evidence type="ECO:0000313" key="6">
    <source>
        <dbReference type="Proteomes" id="UP000032279"/>
    </source>
</evidence>
<dbReference type="InterPro" id="IPR002059">
    <property type="entry name" value="CSP_DNA-bd"/>
</dbReference>
<accession>A0A0D0Y4A2</accession>
<name>A0A0D0Y4A2_9LACO</name>
<protein>
    <submittedName>
        <fullName evidence="5">Cold shock protein CspA</fullName>
    </submittedName>
</protein>
<dbReference type="RefSeq" id="WP_044011056.1">
    <property type="nucleotide sequence ID" value="NZ_AWTT01000032.1"/>
</dbReference>
<dbReference type="InterPro" id="IPR050181">
    <property type="entry name" value="Cold_shock_domain"/>
</dbReference>
<organism evidence="5 6">
    <name type="scientific">Paucilactobacillus wasatchensis</name>
    <dbReference type="NCBI Taxonomy" id="1335616"/>
    <lineage>
        <taxon>Bacteria</taxon>
        <taxon>Bacillati</taxon>
        <taxon>Bacillota</taxon>
        <taxon>Bacilli</taxon>
        <taxon>Lactobacillales</taxon>
        <taxon>Lactobacillaceae</taxon>
        <taxon>Paucilactobacillus</taxon>
    </lineage>
</organism>
<gene>
    <name evidence="5" type="primary">cspA</name>
    <name evidence="5" type="ORF">WDC_1324</name>
</gene>
<dbReference type="CDD" id="cd04458">
    <property type="entry name" value="CSP_CDS"/>
    <property type="match status" value="1"/>
</dbReference>
<dbReference type="PROSITE" id="PS51857">
    <property type="entry name" value="CSD_2"/>
    <property type="match status" value="1"/>
</dbReference>
<dbReference type="SUPFAM" id="SSF50249">
    <property type="entry name" value="Nucleic acid-binding proteins"/>
    <property type="match status" value="1"/>
</dbReference>
<reference evidence="5 6" key="1">
    <citation type="submission" date="2013-08" db="EMBL/GenBank/DDBJ databases">
        <title>Lactobacillus wasatchii sp. WDC04, a late gas producing bacteria isolated from aged chedder cheese.</title>
        <authorList>
            <person name="Oberg C.J."/>
            <person name="Culumber M."/>
            <person name="McMahon D.J."/>
            <person name="Broadbent J.R."/>
            <person name="Oberg T.S."/>
            <person name="Ortaki F."/>
        </authorList>
    </citation>
    <scope>NUCLEOTIDE SEQUENCE [LARGE SCALE GENOMIC DNA]</scope>
    <source>
        <strain evidence="5 6">WDC04</strain>
    </source>
</reference>
<comment type="subcellular location">
    <subcellularLocation>
        <location evidence="1 3">Cytoplasm</location>
    </subcellularLocation>
</comment>
<evidence type="ECO:0000256" key="1">
    <source>
        <dbReference type="ARBA" id="ARBA00004496"/>
    </source>
</evidence>
<keyword evidence="2" id="KW-0963">Cytoplasm</keyword>
<dbReference type="SMART" id="SM00357">
    <property type="entry name" value="CSP"/>
    <property type="match status" value="1"/>
</dbReference>
<dbReference type="PROSITE" id="PS00352">
    <property type="entry name" value="CSD_1"/>
    <property type="match status" value="1"/>
</dbReference>
<dbReference type="AlphaFoldDB" id="A0A0D0Y4A2"/>
<evidence type="ECO:0000313" key="5">
    <source>
        <dbReference type="EMBL" id="KIS03078.1"/>
    </source>
</evidence>
<dbReference type="InterPro" id="IPR011129">
    <property type="entry name" value="CSD"/>
</dbReference>
<dbReference type="InterPro" id="IPR012156">
    <property type="entry name" value="Cold_shock_CspA"/>
</dbReference>
<dbReference type="PANTHER" id="PTHR11544">
    <property type="entry name" value="COLD SHOCK DOMAIN CONTAINING PROTEINS"/>
    <property type="match status" value="1"/>
</dbReference>
<dbReference type="Pfam" id="PF00313">
    <property type="entry name" value="CSD"/>
    <property type="match status" value="1"/>
</dbReference>
<dbReference type="Gene3D" id="2.40.50.140">
    <property type="entry name" value="Nucleic acid-binding proteins"/>
    <property type="match status" value="1"/>
</dbReference>
<dbReference type="PRINTS" id="PR00050">
    <property type="entry name" value="COLDSHOCK"/>
</dbReference>
<dbReference type="PIRSF" id="PIRSF002599">
    <property type="entry name" value="Cold_shock_A"/>
    <property type="match status" value="1"/>
</dbReference>
<evidence type="ECO:0000259" key="4">
    <source>
        <dbReference type="PROSITE" id="PS51857"/>
    </source>
</evidence>
<dbReference type="InterPro" id="IPR019844">
    <property type="entry name" value="CSD_CS"/>
</dbReference>
<sequence length="72" mass="7857">MLRGTVKNFDAKKGFGFIEVDDEPDVFVHFSGIEGSGRKELTAGQTVELVVVQGVRGPQAAHVKVIDKQEED</sequence>
<dbReference type="PATRIC" id="fig|1335616.4.peg.1326"/>
<feature type="domain" description="CSD" evidence="4">
    <location>
        <begin position="1"/>
        <end position="65"/>
    </location>
</feature>
<dbReference type="STRING" id="1335616.WDC_1324"/>
<dbReference type="InterPro" id="IPR012340">
    <property type="entry name" value="NA-bd_OB-fold"/>
</dbReference>
<keyword evidence="6" id="KW-1185">Reference proteome</keyword>
<dbReference type="Proteomes" id="UP000032279">
    <property type="component" value="Unassembled WGS sequence"/>
</dbReference>
<dbReference type="GO" id="GO:0003676">
    <property type="term" value="F:nucleic acid binding"/>
    <property type="evidence" value="ECO:0007669"/>
    <property type="project" value="InterPro"/>
</dbReference>
<comment type="caution">
    <text evidence="5">The sequence shown here is derived from an EMBL/GenBank/DDBJ whole genome shotgun (WGS) entry which is preliminary data.</text>
</comment>
<evidence type="ECO:0000256" key="2">
    <source>
        <dbReference type="ARBA" id="ARBA00022490"/>
    </source>
</evidence>
<proteinExistence type="predicted"/>
<dbReference type="GO" id="GO:0005737">
    <property type="term" value="C:cytoplasm"/>
    <property type="evidence" value="ECO:0007669"/>
    <property type="project" value="UniProtKB-SubCell"/>
</dbReference>
<dbReference type="EMBL" id="AWTT01000032">
    <property type="protein sequence ID" value="KIS03078.1"/>
    <property type="molecule type" value="Genomic_DNA"/>
</dbReference>
<evidence type="ECO:0000256" key="3">
    <source>
        <dbReference type="RuleBase" id="RU000408"/>
    </source>
</evidence>